<evidence type="ECO:0000313" key="3">
    <source>
        <dbReference type="Proteomes" id="UP001432060"/>
    </source>
</evidence>
<sequence length="183" mass="19289">MGSKNRLMRWLGAAALIAGGSVCAVATPAEASTVEFTDSFEGNPWNRWEGFHEGDGVAGADLGQGLARTGANNGWLYTGQGWAAERIAVPVGSWGDRSNCTASIHAQPVGGGAQVGLQVWDPNGWHLLTETYPWLGGQGYQKITTGPINVSGLSTVYVQAIYGSSSGKPQFVRLDDVTFRCVS</sequence>
<reference evidence="2" key="1">
    <citation type="submission" date="2022-10" db="EMBL/GenBank/DDBJ databases">
        <title>The complete genomes of actinobacterial strains from the NBC collection.</title>
        <authorList>
            <person name="Joergensen T.S."/>
            <person name="Alvarez Arevalo M."/>
            <person name="Sterndorff E.B."/>
            <person name="Faurdal D."/>
            <person name="Vuksanovic O."/>
            <person name="Mourched A.-S."/>
            <person name="Charusanti P."/>
            <person name="Shaw S."/>
            <person name="Blin K."/>
            <person name="Weber T."/>
        </authorList>
    </citation>
    <scope>NUCLEOTIDE SEQUENCE</scope>
    <source>
        <strain evidence="2">NBC_00668</strain>
    </source>
</reference>
<keyword evidence="3" id="KW-1185">Reference proteome</keyword>
<evidence type="ECO:0000256" key="1">
    <source>
        <dbReference type="SAM" id="SignalP"/>
    </source>
</evidence>
<keyword evidence="1" id="KW-0732">Signal</keyword>
<dbReference type="Proteomes" id="UP001432060">
    <property type="component" value="Chromosome"/>
</dbReference>
<protein>
    <submittedName>
        <fullName evidence="2">Uncharacterized protein</fullName>
    </submittedName>
</protein>
<dbReference type="RefSeq" id="WP_329403959.1">
    <property type="nucleotide sequence ID" value="NZ_CP109019.1"/>
</dbReference>
<gene>
    <name evidence="2" type="ORF">OG515_34980</name>
</gene>
<dbReference type="EMBL" id="CP109019">
    <property type="protein sequence ID" value="WUT87046.1"/>
    <property type="molecule type" value="Genomic_DNA"/>
</dbReference>
<feature type="signal peptide" evidence="1">
    <location>
        <begin position="1"/>
        <end position="31"/>
    </location>
</feature>
<feature type="chain" id="PRO_5046017148" evidence="1">
    <location>
        <begin position="32"/>
        <end position="183"/>
    </location>
</feature>
<organism evidence="2 3">
    <name type="scientific">Streptomyces melanogenes</name>
    <dbReference type="NCBI Taxonomy" id="67326"/>
    <lineage>
        <taxon>Bacteria</taxon>
        <taxon>Bacillati</taxon>
        <taxon>Actinomycetota</taxon>
        <taxon>Actinomycetes</taxon>
        <taxon>Kitasatosporales</taxon>
        <taxon>Streptomycetaceae</taxon>
        <taxon>Streptomyces</taxon>
    </lineage>
</organism>
<proteinExistence type="predicted"/>
<evidence type="ECO:0000313" key="2">
    <source>
        <dbReference type="EMBL" id="WUT87046.1"/>
    </source>
</evidence>
<name>A0ABZ1XU09_9ACTN</name>
<accession>A0ABZ1XU09</accession>